<evidence type="ECO:0000313" key="3">
    <source>
        <dbReference type="Proteomes" id="UP001498398"/>
    </source>
</evidence>
<sequence>MVVWIGLINLGVALVWIPAQLQINAKYMEVNSMVALLLPNTPSVNLNSNNLVVLFDRLEKSLYLVTDAALNYYFIYVVQRRLVASGLKKYDKLVSFNKMIIWVSLAMDVMIIAMMSLKNAFLYTIFHPLAYMVKLEIEMTMSNLIVAVAVGTGVVVDVSLLNHAPDLLRVLN</sequence>
<evidence type="ECO:0000256" key="1">
    <source>
        <dbReference type="SAM" id="Phobius"/>
    </source>
</evidence>
<dbReference type="Proteomes" id="UP001498398">
    <property type="component" value="Unassembled WGS sequence"/>
</dbReference>
<organism evidence="2 3">
    <name type="scientific">Marasmiellus scandens</name>
    <dbReference type="NCBI Taxonomy" id="2682957"/>
    <lineage>
        <taxon>Eukaryota</taxon>
        <taxon>Fungi</taxon>
        <taxon>Dikarya</taxon>
        <taxon>Basidiomycota</taxon>
        <taxon>Agaricomycotina</taxon>
        <taxon>Agaricomycetes</taxon>
        <taxon>Agaricomycetidae</taxon>
        <taxon>Agaricales</taxon>
        <taxon>Marasmiineae</taxon>
        <taxon>Omphalotaceae</taxon>
        <taxon>Marasmiellus</taxon>
    </lineage>
</organism>
<keyword evidence="3" id="KW-1185">Reference proteome</keyword>
<keyword evidence="1" id="KW-1133">Transmembrane helix</keyword>
<comment type="caution">
    <text evidence="2">The sequence shown here is derived from an EMBL/GenBank/DDBJ whole genome shotgun (WGS) entry which is preliminary data.</text>
</comment>
<name>A0ABR1JQF1_9AGAR</name>
<dbReference type="PANTHER" id="PTHR35179">
    <property type="entry name" value="PROTEIN CBG02620"/>
    <property type="match status" value="1"/>
</dbReference>
<feature type="transmembrane region" description="Helical" evidence="1">
    <location>
        <begin position="141"/>
        <end position="161"/>
    </location>
</feature>
<reference evidence="2 3" key="1">
    <citation type="submission" date="2024-01" db="EMBL/GenBank/DDBJ databases">
        <title>A draft genome for the cacao thread blight pathogen Marasmiellus scandens.</title>
        <authorList>
            <person name="Baruah I.K."/>
            <person name="Leung J."/>
            <person name="Bukari Y."/>
            <person name="Amoako-Attah I."/>
            <person name="Meinhardt L.W."/>
            <person name="Bailey B.A."/>
            <person name="Cohen S.P."/>
        </authorList>
    </citation>
    <scope>NUCLEOTIDE SEQUENCE [LARGE SCALE GENOMIC DNA]</scope>
    <source>
        <strain evidence="2 3">GH-19</strain>
    </source>
</reference>
<protein>
    <submittedName>
        <fullName evidence="2">Uncharacterized protein</fullName>
    </submittedName>
</protein>
<dbReference type="EMBL" id="JBANRG010000006">
    <property type="protein sequence ID" value="KAK7465281.1"/>
    <property type="molecule type" value="Genomic_DNA"/>
</dbReference>
<evidence type="ECO:0000313" key="2">
    <source>
        <dbReference type="EMBL" id="KAK7465281.1"/>
    </source>
</evidence>
<keyword evidence="1" id="KW-0812">Transmembrane</keyword>
<accession>A0ABR1JQF1</accession>
<keyword evidence="1" id="KW-0472">Membrane</keyword>
<dbReference type="PANTHER" id="PTHR35179:SF1">
    <property type="entry name" value="INTEGRAL MEMBRANE PROTEIN"/>
    <property type="match status" value="1"/>
</dbReference>
<feature type="transmembrane region" description="Helical" evidence="1">
    <location>
        <begin position="99"/>
        <end position="121"/>
    </location>
</feature>
<gene>
    <name evidence="2" type="ORF">VKT23_005260</name>
</gene>
<proteinExistence type="predicted"/>